<protein>
    <submittedName>
        <fullName evidence="2">Small multi-drug export protein</fullName>
    </submittedName>
</protein>
<gene>
    <name evidence="2" type="ordered locus">Marky_0099</name>
</gene>
<sequence>MEMLWVILTAMAPVLELRGAIPLGVALGLEPWPTFALAVLGNLTIVPPLLWGLPWLVRRLEDWPPFARAWGWLEARVRLKGEARVQRYGALGLLLFVGIPLPGTGAWTGAVLAVVLGVAPRYAFPAIALGVVLAGVLVTLATTGVLVGLRYWVGG</sequence>
<reference evidence="2 3" key="1">
    <citation type="journal article" date="2012" name="Stand. Genomic Sci.">
        <title>Complete genome sequence of the aerobic, heterotroph Marinithermus hydrothermalis type strain (T1(T)) from a deep-sea hydrothermal vent chimney.</title>
        <authorList>
            <person name="Copeland A."/>
            <person name="Gu W."/>
            <person name="Yasawong M."/>
            <person name="Lapidus A."/>
            <person name="Lucas S."/>
            <person name="Deshpande S."/>
            <person name="Pagani I."/>
            <person name="Tapia R."/>
            <person name="Cheng J.F."/>
            <person name="Goodwin L.A."/>
            <person name="Pitluck S."/>
            <person name="Liolios K."/>
            <person name="Ivanova N."/>
            <person name="Mavromatis K."/>
            <person name="Mikhailova N."/>
            <person name="Pati A."/>
            <person name="Chen A."/>
            <person name="Palaniappan K."/>
            <person name="Land M."/>
            <person name="Pan C."/>
            <person name="Brambilla E.M."/>
            <person name="Rohde M."/>
            <person name="Tindall B.J."/>
            <person name="Sikorski J."/>
            <person name="Goker M."/>
            <person name="Detter J.C."/>
            <person name="Bristow J."/>
            <person name="Eisen J.A."/>
            <person name="Markowitz V."/>
            <person name="Hugenholtz P."/>
            <person name="Kyrpides N.C."/>
            <person name="Klenk H.P."/>
            <person name="Woyke T."/>
        </authorList>
    </citation>
    <scope>NUCLEOTIDE SEQUENCE [LARGE SCALE GENOMIC DNA]</scope>
    <source>
        <strain evidence="3">DSM 14884 / JCM 11576 / T1</strain>
    </source>
</reference>
<dbReference type="InterPro" id="IPR009577">
    <property type="entry name" value="Sm_multidrug_ex"/>
</dbReference>
<dbReference type="eggNOG" id="COG2426">
    <property type="taxonomic scope" value="Bacteria"/>
</dbReference>
<dbReference type="AlphaFoldDB" id="F2NLN2"/>
<keyword evidence="1" id="KW-0812">Transmembrane</keyword>
<evidence type="ECO:0000313" key="2">
    <source>
        <dbReference type="EMBL" id="AEB10862.1"/>
    </source>
</evidence>
<accession>F2NLN2</accession>
<proteinExistence type="predicted"/>
<evidence type="ECO:0000256" key="1">
    <source>
        <dbReference type="SAM" id="Phobius"/>
    </source>
</evidence>
<dbReference type="OrthoDB" id="360192at2"/>
<feature type="transmembrane region" description="Helical" evidence="1">
    <location>
        <begin position="35"/>
        <end position="57"/>
    </location>
</feature>
<dbReference type="Proteomes" id="UP000007030">
    <property type="component" value="Chromosome"/>
</dbReference>
<dbReference type="PANTHER" id="PTHR36007">
    <property type="entry name" value="TRANSPORT PROTEIN-RELATED"/>
    <property type="match status" value="1"/>
</dbReference>
<feature type="transmembrane region" description="Helical" evidence="1">
    <location>
        <begin position="88"/>
        <end position="116"/>
    </location>
</feature>
<organism evidence="2 3">
    <name type="scientific">Marinithermus hydrothermalis (strain DSM 14884 / JCM 11576 / T1)</name>
    <dbReference type="NCBI Taxonomy" id="869210"/>
    <lineage>
        <taxon>Bacteria</taxon>
        <taxon>Thermotogati</taxon>
        <taxon>Deinococcota</taxon>
        <taxon>Deinococci</taxon>
        <taxon>Thermales</taxon>
        <taxon>Thermaceae</taxon>
        <taxon>Marinithermus</taxon>
    </lineage>
</organism>
<evidence type="ECO:0000313" key="3">
    <source>
        <dbReference type="Proteomes" id="UP000007030"/>
    </source>
</evidence>
<keyword evidence="1" id="KW-0472">Membrane</keyword>
<dbReference type="RefSeq" id="WP_013702917.1">
    <property type="nucleotide sequence ID" value="NC_015387.1"/>
</dbReference>
<dbReference type="STRING" id="869210.Marky_0099"/>
<dbReference type="KEGG" id="mhd:Marky_0099"/>
<name>F2NLN2_MARHT</name>
<keyword evidence="1" id="KW-1133">Transmembrane helix</keyword>
<keyword evidence="3" id="KW-1185">Reference proteome</keyword>
<dbReference type="HOGENOM" id="CLU_075669_1_0_0"/>
<dbReference type="EMBL" id="CP002630">
    <property type="protein sequence ID" value="AEB10862.1"/>
    <property type="molecule type" value="Genomic_DNA"/>
</dbReference>
<dbReference type="PANTHER" id="PTHR36007:SF2">
    <property type="entry name" value="TRANSPORT PROTEIN-RELATED"/>
    <property type="match status" value="1"/>
</dbReference>
<dbReference type="Pfam" id="PF06695">
    <property type="entry name" value="Sm_multidrug_ex"/>
    <property type="match status" value="1"/>
</dbReference>
<feature type="transmembrane region" description="Helical" evidence="1">
    <location>
        <begin position="122"/>
        <end position="149"/>
    </location>
</feature>